<feature type="compositionally biased region" description="Acidic residues" evidence="3">
    <location>
        <begin position="221"/>
        <end position="232"/>
    </location>
</feature>
<dbReference type="AlphaFoldDB" id="A0A9W8TSW9"/>
<comment type="caution">
    <text evidence="5">The sequence shown here is derived from an EMBL/GenBank/DDBJ whole genome shotgun (WGS) entry which is preliminary data.</text>
</comment>
<dbReference type="PROSITE" id="PS50102">
    <property type="entry name" value="RRM"/>
    <property type="match status" value="2"/>
</dbReference>
<dbReference type="InterPro" id="IPR000504">
    <property type="entry name" value="RRM_dom"/>
</dbReference>
<dbReference type="SUPFAM" id="SSF54928">
    <property type="entry name" value="RNA-binding domain, RBD"/>
    <property type="match status" value="2"/>
</dbReference>
<reference evidence="5 6" key="1">
    <citation type="journal article" date="2023" name="Proc. Natl. Acad. Sci. U.S.A.">
        <title>A global phylogenomic analysis of the shiitake genus Lentinula.</title>
        <authorList>
            <person name="Sierra-Patev S."/>
            <person name="Min B."/>
            <person name="Naranjo-Ortiz M."/>
            <person name="Looney B."/>
            <person name="Konkel Z."/>
            <person name="Slot J.C."/>
            <person name="Sakamoto Y."/>
            <person name="Steenwyk J.L."/>
            <person name="Rokas A."/>
            <person name="Carro J."/>
            <person name="Camarero S."/>
            <person name="Ferreira P."/>
            <person name="Molpeceres G."/>
            <person name="Ruiz-Duenas F.J."/>
            <person name="Serrano A."/>
            <person name="Henrissat B."/>
            <person name="Drula E."/>
            <person name="Hughes K.W."/>
            <person name="Mata J.L."/>
            <person name="Ishikawa N.K."/>
            <person name="Vargas-Isla R."/>
            <person name="Ushijima S."/>
            <person name="Smith C.A."/>
            <person name="Donoghue J."/>
            <person name="Ahrendt S."/>
            <person name="Andreopoulos W."/>
            <person name="He G."/>
            <person name="LaButti K."/>
            <person name="Lipzen A."/>
            <person name="Ng V."/>
            <person name="Riley R."/>
            <person name="Sandor L."/>
            <person name="Barry K."/>
            <person name="Martinez A.T."/>
            <person name="Xiao Y."/>
            <person name="Gibbons J.G."/>
            <person name="Terashima K."/>
            <person name="Grigoriev I.V."/>
            <person name="Hibbett D."/>
        </authorList>
    </citation>
    <scope>NUCLEOTIDE SEQUENCE [LARGE SCALE GENOMIC DNA]</scope>
    <source>
        <strain evidence="5 6">TFB7810</strain>
    </source>
</reference>
<evidence type="ECO:0000256" key="3">
    <source>
        <dbReference type="SAM" id="MobiDB-lite"/>
    </source>
</evidence>
<evidence type="ECO:0000313" key="5">
    <source>
        <dbReference type="EMBL" id="KAJ3738919.1"/>
    </source>
</evidence>
<feature type="region of interest" description="Disordered" evidence="3">
    <location>
        <begin position="1"/>
        <end position="266"/>
    </location>
</feature>
<evidence type="ECO:0000256" key="1">
    <source>
        <dbReference type="ARBA" id="ARBA00022884"/>
    </source>
</evidence>
<sequence>MGKSEKKVSKVEKAASKAATKDIAKKAENPPKTSKTKTLKQTPVSSKDILAKAKKAQDASKKAKSDSEEEEKSKPKVNGKAKAPPSSDESSEESSDEDEKPKAAQVKKAIAAAKKSASSEEESSDSDSEDEVKKPSATSKTAKTTPSTNKQKDESSSDSDSSSSEDEAPKKDATSEDTSDDSSSSEDEIEKKKLSTAASTVKTKDSSDNSSDDDSSKNDDSSDSEDSDAEMEDGTKTNGKRKATEDAPAPPKKMKLANGEAMPAEEETQSIFVGQLSWNVDNDWLAQEFGACGEVVSATVQMDRDTGRSRGFGYVHFSSSDAVAKALEMHGKEIDGRPIKVDKSTPPNKNNVREKRAKTFGDQTSPPSQTLFVGNLSFSANEDSVWEFFNDYGVKNVRLPTDRDTGRPKGFGYVEFDDIDGAKKAFEAMNGQDLDGRTVRLDFSQPRDSAGGGGGRGGRGGFGGGGGFGGRGGRGGGDRGGRGGGDRGRGGRGGGRGRGAPRGGNPRSGGIVPHESKKITF</sequence>
<protein>
    <recommendedName>
        <fullName evidence="4">RRM domain-containing protein</fullName>
    </recommendedName>
</protein>
<name>A0A9W8TSW9_9AGAR</name>
<keyword evidence="1 2" id="KW-0694">RNA-binding</keyword>
<dbReference type="Pfam" id="PF00076">
    <property type="entry name" value="RRM_1"/>
    <property type="match status" value="2"/>
</dbReference>
<gene>
    <name evidence="5" type="ORF">DFH05DRAFT_1464261</name>
</gene>
<feature type="compositionally biased region" description="Low complexity" evidence="3">
    <location>
        <begin position="103"/>
        <end position="116"/>
    </location>
</feature>
<dbReference type="GO" id="GO:0003723">
    <property type="term" value="F:RNA binding"/>
    <property type="evidence" value="ECO:0007669"/>
    <property type="project" value="UniProtKB-UniRule"/>
</dbReference>
<feature type="domain" description="RRM" evidence="4">
    <location>
        <begin position="269"/>
        <end position="346"/>
    </location>
</feature>
<evidence type="ECO:0000313" key="6">
    <source>
        <dbReference type="Proteomes" id="UP001142393"/>
    </source>
</evidence>
<dbReference type="InterPro" id="IPR035979">
    <property type="entry name" value="RBD_domain_sf"/>
</dbReference>
<dbReference type="Proteomes" id="UP001142393">
    <property type="component" value="Unassembled WGS sequence"/>
</dbReference>
<feature type="compositionally biased region" description="Gly residues" evidence="3">
    <location>
        <begin position="450"/>
        <end position="475"/>
    </location>
</feature>
<feature type="compositionally biased region" description="Basic and acidic residues" evidence="3">
    <location>
        <begin position="1"/>
        <end position="29"/>
    </location>
</feature>
<feature type="compositionally biased region" description="Acidic residues" evidence="3">
    <location>
        <begin position="89"/>
        <end position="98"/>
    </location>
</feature>
<feature type="compositionally biased region" description="Low complexity" evidence="3">
    <location>
        <begin position="135"/>
        <end position="148"/>
    </location>
</feature>
<feature type="compositionally biased region" description="Acidic residues" evidence="3">
    <location>
        <begin position="119"/>
        <end position="130"/>
    </location>
</feature>
<feature type="domain" description="RRM" evidence="4">
    <location>
        <begin position="369"/>
        <end position="446"/>
    </location>
</feature>
<keyword evidence="6" id="KW-1185">Reference proteome</keyword>
<feature type="region of interest" description="Disordered" evidence="3">
    <location>
        <begin position="442"/>
        <end position="521"/>
    </location>
</feature>
<dbReference type="SMART" id="SM00360">
    <property type="entry name" value="RRM"/>
    <property type="match status" value="2"/>
</dbReference>
<accession>A0A9W8TSW9</accession>
<dbReference type="EMBL" id="JANVFU010000021">
    <property type="protein sequence ID" value="KAJ3738919.1"/>
    <property type="molecule type" value="Genomic_DNA"/>
</dbReference>
<feature type="compositionally biased region" description="Gly residues" evidence="3">
    <location>
        <begin position="491"/>
        <end position="502"/>
    </location>
</feature>
<dbReference type="Gene3D" id="3.30.70.330">
    <property type="match status" value="2"/>
</dbReference>
<evidence type="ECO:0000256" key="2">
    <source>
        <dbReference type="PROSITE-ProRule" id="PRU00176"/>
    </source>
</evidence>
<dbReference type="PANTHER" id="PTHR48027">
    <property type="entry name" value="HETEROGENEOUS NUCLEAR RIBONUCLEOPROTEIN 87F-RELATED"/>
    <property type="match status" value="1"/>
</dbReference>
<feature type="compositionally biased region" description="Basic and acidic residues" evidence="3">
    <location>
        <begin position="476"/>
        <end position="489"/>
    </location>
</feature>
<organism evidence="5 6">
    <name type="scientific">Lentinula detonsa</name>
    <dbReference type="NCBI Taxonomy" id="2804962"/>
    <lineage>
        <taxon>Eukaryota</taxon>
        <taxon>Fungi</taxon>
        <taxon>Dikarya</taxon>
        <taxon>Basidiomycota</taxon>
        <taxon>Agaricomycotina</taxon>
        <taxon>Agaricomycetes</taxon>
        <taxon>Agaricomycetidae</taxon>
        <taxon>Agaricales</taxon>
        <taxon>Marasmiineae</taxon>
        <taxon>Omphalotaceae</taxon>
        <taxon>Lentinula</taxon>
    </lineage>
</organism>
<dbReference type="InterPro" id="IPR012677">
    <property type="entry name" value="Nucleotide-bd_a/b_plait_sf"/>
</dbReference>
<evidence type="ECO:0000259" key="4">
    <source>
        <dbReference type="PROSITE" id="PS50102"/>
    </source>
</evidence>
<feature type="compositionally biased region" description="Acidic residues" evidence="3">
    <location>
        <begin position="175"/>
        <end position="188"/>
    </location>
</feature>
<proteinExistence type="predicted"/>
<feature type="compositionally biased region" description="Basic and acidic residues" evidence="3">
    <location>
        <begin position="49"/>
        <end position="74"/>
    </location>
</feature>
<dbReference type="InterPro" id="IPR052462">
    <property type="entry name" value="SLIRP/GR-RBP-like"/>
</dbReference>